<reference evidence="1" key="1">
    <citation type="submission" date="2020-08" db="EMBL/GenBank/DDBJ databases">
        <title>Multicomponent nature underlies the extraordinary mechanical properties of spider dragline silk.</title>
        <authorList>
            <person name="Kono N."/>
            <person name="Nakamura H."/>
            <person name="Mori M."/>
            <person name="Yoshida Y."/>
            <person name="Ohtoshi R."/>
            <person name="Malay A.D."/>
            <person name="Moran D.A.P."/>
            <person name="Tomita M."/>
            <person name="Numata K."/>
            <person name="Arakawa K."/>
        </authorList>
    </citation>
    <scope>NUCLEOTIDE SEQUENCE</scope>
</reference>
<organism evidence="1 2">
    <name type="scientific">Nephila pilipes</name>
    <name type="common">Giant wood spider</name>
    <name type="synonym">Nephila maculata</name>
    <dbReference type="NCBI Taxonomy" id="299642"/>
    <lineage>
        <taxon>Eukaryota</taxon>
        <taxon>Metazoa</taxon>
        <taxon>Ecdysozoa</taxon>
        <taxon>Arthropoda</taxon>
        <taxon>Chelicerata</taxon>
        <taxon>Arachnida</taxon>
        <taxon>Araneae</taxon>
        <taxon>Araneomorphae</taxon>
        <taxon>Entelegynae</taxon>
        <taxon>Araneoidea</taxon>
        <taxon>Nephilidae</taxon>
        <taxon>Nephila</taxon>
    </lineage>
</organism>
<comment type="caution">
    <text evidence="1">The sequence shown here is derived from an EMBL/GenBank/DDBJ whole genome shotgun (WGS) entry which is preliminary data.</text>
</comment>
<keyword evidence="2" id="KW-1185">Reference proteome</keyword>
<accession>A0A8X6TRG2</accession>
<sequence>MVNSLKTGSKIKSDELAEASEVIDSTTNRGDNISQQMPESLSHLIGLPQFAERQLTVKGYQRNKDMNLNYFTLFGFVLSGNEHAQKKRSV</sequence>
<dbReference type="Proteomes" id="UP000887013">
    <property type="component" value="Unassembled WGS sequence"/>
</dbReference>
<protein>
    <submittedName>
        <fullName evidence="1">Uncharacterized protein</fullName>
    </submittedName>
</protein>
<gene>
    <name evidence="1" type="ORF">NPIL_551711</name>
</gene>
<proteinExistence type="predicted"/>
<dbReference type="AlphaFoldDB" id="A0A8X6TRG2"/>
<evidence type="ECO:0000313" key="1">
    <source>
        <dbReference type="EMBL" id="GFT43073.1"/>
    </source>
</evidence>
<evidence type="ECO:0000313" key="2">
    <source>
        <dbReference type="Proteomes" id="UP000887013"/>
    </source>
</evidence>
<name>A0A8X6TRG2_NEPPI</name>
<dbReference type="EMBL" id="BMAW01064045">
    <property type="protein sequence ID" value="GFT43073.1"/>
    <property type="molecule type" value="Genomic_DNA"/>
</dbReference>